<accession>A0A8J5TA44</accession>
<proteinExistence type="predicted"/>
<keyword evidence="3" id="KW-1185">Reference proteome</keyword>
<evidence type="ECO:0000313" key="2">
    <source>
        <dbReference type="EMBL" id="KAG8081037.1"/>
    </source>
</evidence>
<evidence type="ECO:0000313" key="3">
    <source>
        <dbReference type="Proteomes" id="UP000729402"/>
    </source>
</evidence>
<feature type="signal peptide" evidence="1">
    <location>
        <begin position="1"/>
        <end position="16"/>
    </location>
</feature>
<gene>
    <name evidence="2" type="ORF">GUJ93_ZPchr0007g3560</name>
</gene>
<comment type="caution">
    <text evidence="2">The sequence shown here is derived from an EMBL/GenBank/DDBJ whole genome shotgun (WGS) entry which is preliminary data.</text>
</comment>
<organism evidence="2 3">
    <name type="scientific">Zizania palustris</name>
    <name type="common">Northern wild rice</name>
    <dbReference type="NCBI Taxonomy" id="103762"/>
    <lineage>
        <taxon>Eukaryota</taxon>
        <taxon>Viridiplantae</taxon>
        <taxon>Streptophyta</taxon>
        <taxon>Embryophyta</taxon>
        <taxon>Tracheophyta</taxon>
        <taxon>Spermatophyta</taxon>
        <taxon>Magnoliopsida</taxon>
        <taxon>Liliopsida</taxon>
        <taxon>Poales</taxon>
        <taxon>Poaceae</taxon>
        <taxon>BOP clade</taxon>
        <taxon>Oryzoideae</taxon>
        <taxon>Oryzeae</taxon>
        <taxon>Zizaniinae</taxon>
        <taxon>Zizania</taxon>
    </lineage>
</organism>
<dbReference type="EMBL" id="JAAALK010000282">
    <property type="protein sequence ID" value="KAG8081037.1"/>
    <property type="molecule type" value="Genomic_DNA"/>
</dbReference>
<sequence length="120" mass="13308">MMYRLKQCTLLNFTLASPLAATCCASLPPPRVALHCCRPFSGRIRVVVPHTPHSTTTVAHHALLSSPHPTLLPPRHPGRLRAPRSTVARFSLLSPLLPLVSRCQQGNHLRGGREERSWQL</sequence>
<keyword evidence="1" id="KW-0732">Signal</keyword>
<protein>
    <recommendedName>
        <fullName evidence="4">Secreted protein</fullName>
    </recommendedName>
</protein>
<evidence type="ECO:0000256" key="1">
    <source>
        <dbReference type="SAM" id="SignalP"/>
    </source>
</evidence>
<feature type="chain" id="PRO_5035326526" description="Secreted protein" evidence="1">
    <location>
        <begin position="17"/>
        <end position="120"/>
    </location>
</feature>
<dbReference type="AlphaFoldDB" id="A0A8J5TA44"/>
<reference evidence="2" key="2">
    <citation type="submission" date="2021-02" db="EMBL/GenBank/DDBJ databases">
        <authorList>
            <person name="Kimball J.A."/>
            <person name="Haas M.W."/>
            <person name="Macchietto M."/>
            <person name="Kono T."/>
            <person name="Duquette J."/>
            <person name="Shao M."/>
        </authorList>
    </citation>
    <scope>NUCLEOTIDE SEQUENCE</scope>
    <source>
        <tissue evidence="2">Fresh leaf tissue</tissue>
    </source>
</reference>
<dbReference type="Proteomes" id="UP000729402">
    <property type="component" value="Unassembled WGS sequence"/>
</dbReference>
<reference evidence="2" key="1">
    <citation type="journal article" date="2021" name="bioRxiv">
        <title>Whole Genome Assembly and Annotation of Northern Wild Rice, Zizania palustris L., Supports a Whole Genome Duplication in the Zizania Genus.</title>
        <authorList>
            <person name="Haas M."/>
            <person name="Kono T."/>
            <person name="Macchietto M."/>
            <person name="Millas R."/>
            <person name="McGilp L."/>
            <person name="Shao M."/>
            <person name="Duquette J."/>
            <person name="Hirsch C.N."/>
            <person name="Kimball J."/>
        </authorList>
    </citation>
    <scope>NUCLEOTIDE SEQUENCE</scope>
    <source>
        <tissue evidence="2">Fresh leaf tissue</tissue>
    </source>
</reference>
<name>A0A8J5TA44_ZIZPA</name>
<evidence type="ECO:0008006" key="4">
    <source>
        <dbReference type="Google" id="ProtNLM"/>
    </source>
</evidence>